<feature type="region of interest" description="Disordered" evidence="1">
    <location>
        <begin position="164"/>
        <end position="186"/>
    </location>
</feature>
<dbReference type="GeneID" id="9529799"/>
<organism evidence="3">
    <name type="scientific">Verticillium alfalfae (strain VaMs.102 / ATCC MYA-4576 / FGSC 10136)</name>
    <name type="common">Verticillium wilt of alfalfa</name>
    <name type="synonym">Verticillium albo-atrum</name>
    <dbReference type="NCBI Taxonomy" id="526221"/>
    <lineage>
        <taxon>Eukaryota</taxon>
        <taxon>Fungi</taxon>
        <taxon>Dikarya</taxon>
        <taxon>Ascomycota</taxon>
        <taxon>Pezizomycotina</taxon>
        <taxon>Sordariomycetes</taxon>
        <taxon>Hypocreomycetidae</taxon>
        <taxon>Glomerellales</taxon>
        <taxon>Plectosphaerellaceae</taxon>
        <taxon>Verticillium</taxon>
    </lineage>
</organism>
<protein>
    <submittedName>
        <fullName evidence="2">Predicted protein</fullName>
    </submittedName>
</protein>
<dbReference type="RefSeq" id="XP_003001742.1">
    <property type="nucleotide sequence ID" value="XM_003001696.1"/>
</dbReference>
<proteinExistence type="predicted"/>
<dbReference type="AlphaFoldDB" id="C9SSX6"/>
<dbReference type="KEGG" id="val:VDBG_08001"/>
<dbReference type="EMBL" id="DS985224">
    <property type="protein sequence ID" value="EEY21891.1"/>
    <property type="molecule type" value="Genomic_DNA"/>
</dbReference>
<dbReference type="HOGENOM" id="CLU_1190664_0_0_1"/>
<accession>C9SSX6</accession>
<reference evidence="3" key="1">
    <citation type="journal article" date="2011" name="PLoS Pathog.">
        <title>Comparative genomics yields insights into niche adaptation of plant vascular wilt pathogens.</title>
        <authorList>
            <person name="Klosterman S.J."/>
            <person name="Subbarao K.V."/>
            <person name="Kang S."/>
            <person name="Veronese P."/>
            <person name="Gold S.E."/>
            <person name="Thomma B.P.H.J."/>
            <person name="Chen Z."/>
            <person name="Henrissat B."/>
            <person name="Lee Y.-H."/>
            <person name="Park J."/>
            <person name="Garcia-Pedrajas M.D."/>
            <person name="Barbara D.J."/>
            <person name="Anchieta A."/>
            <person name="de Jonge R."/>
            <person name="Santhanam P."/>
            <person name="Maruthachalam K."/>
            <person name="Atallah Z."/>
            <person name="Amyotte S.G."/>
            <person name="Paz Z."/>
            <person name="Inderbitzin P."/>
            <person name="Hayes R.J."/>
            <person name="Heiman D.I."/>
            <person name="Young S."/>
            <person name="Zeng Q."/>
            <person name="Engels R."/>
            <person name="Galagan J."/>
            <person name="Cuomo C.A."/>
            <person name="Dobinson K.F."/>
            <person name="Ma L.-J."/>
        </authorList>
    </citation>
    <scope>NUCLEOTIDE SEQUENCE [LARGE SCALE GENOMIC DNA]</scope>
    <source>
        <strain evidence="3">VaMs.102 / ATCC MYA-4576 / FGSC 10136</strain>
    </source>
</reference>
<gene>
    <name evidence="2" type="ORF">VDBG_08001</name>
</gene>
<dbReference type="Proteomes" id="UP000008698">
    <property type="component" value="Unassembled WGS sequence"/>
</dbReference>
<evidence type="ECO:0000256" key="1">
    <source>
        <dbReference type="SAM" id="MobiDB-lite"/>
    </source>
</evidence>
<keyword evidence="3" id="KW-1185">Reference proteome</keyword>
<name>C9SSX6_VERA1</name>
<sequence>MEVAAVGVWNVTTVYMRKGHGMGAGLYNDAALPEFHQAGTLCRRGQPVRGWCDPHVARPLADVQRLGGDGSLAFGECSRMLKAGGVCCGLMTRRASTTINLHDREDAEVLMFLLSAGQSIFVMGRCMHSVTSHRSRFFGACNERPDEQGWRLQPLVVAMQEPTEGTSNVTTHKNRRPTTSVSTSQRHPQLLQFPPSLARSRRSHQTCALFSGSGMRATQNARVPGRGPPENTQ</sequence>
<evidence type="ECO:0000313" key="2">
    <source>
        <dbReference type="EMBL" id="EEY21891.1"/>
    </source>
</evidence>
<evidence type="ECO:0000313" key="3">
    <source>
        <dbReference type="Proteomes" id="UP000008698"/>
    </source>
</evidence>
<feature type="region of interest" description="Disordered" evidence="1">
    <location>
        <begin position="212"/>
        <end position="233"/>
    </location>
</feature>